<comment type="catalytic activity">
    <reaction evidence="6">
        <text>cytidine(1402) in 16S rRNA + S-adenosyl-L-methionine = N(4)-methylcytidine(1402) in 16S rRNA + S-adenosyl-L-homocysteine + H(+)</text>
        <dbReference type="Rhea" id="RHEA:42928"/>
        <dbReference type="Rhea" id="RHEA-COMP:10286"/>
        <dbReference type="Rhea" id="RHEA-COMP:10287"/>
        <dbReference type="ChEBI" id="CHEBI:15378"/>
        <dbReference type="ChEBI" id="CHEBI:57856"/>
        <dbReference type="ChEBI" id="CHEBI:59789"/>
        <dbReference type="ChEBI" id="CHEBI:74506"/>
        <dbReference type="ChEBI" id="CHEBI:82748"/>
        <dbReference type="EC" id="2.1.1.199"/>
    </reaction>
</comment>
<feature type="binding site" evidence="6">
    <location>
        <position position="265"/>
    </location>
    <ligand>
        <name>S-adenosyl-L-methionine</name>
        <dbReference type="ChEBI" id="CHEBI:59789"/>
    </ligand>
</feature>
<dbReference type="PANTHER" id="PTHR11265:SF0">
    <property type="entry name" value="12S RRNA N4-METHYLCYTIDINE METHYLTRANSFERASE"/>
    <property type="match status" value="1"/>
</dbReference>
<protein>
    <recommendedName>
        <fullName evidence="6">Ribosomal RNA small subunit methyltransferase H</fullName>
        <ecNumber evidence="6">2.1.1.199</ecNumber>
    </recommendedName>
    <alternativeName>
        <fullName evidence="6">16S rRNA m(4)C1402 methyltransferase</fullName>
    </alternativeName>
    <alternativeName>
        <fullName evidence="6">rRNA (cytosine-N(4)-)-methyltransferase RsmH</fullName>
    </alternativeName>
</protein>
<accession>A0A6N2SX84</accession>
<keyword evidence="3 6" id="KW-0489">Methyltransferase</keyword>
<evidence type="ECO:0000256" key="4">
    <source>
        <dbReference type="ARBA" id="ARBA00022679"/>
    </source>
</evidence>
<feature type="binding site" evidence="6">
    <location>
        <position position="320"/>
    </location>
    <ligand>
        <name>S-adenosyl-L-methionine</name>
        <dbReference type="ChEBI" id="CHEBI:59789"/>
    </ligand>
</feature>
<dbReference type="EC" id="2.1.1.199" evidence="6"/>
<evidence type="ECO:0000256" key="6">
    <source>
        <dbReference type="HAMAP-Rule" id="MF_01007"/>
    </source>
</evidence>
<evidence type="ECO:0000256" key="3">
    <source>
        <dbReference type="ARBA" id="ARBA00022603"/>
    </source>
</evidence>
<dbReference type="GO" id="GO:0003677">
    <property type="term" value="F:DNA binding"/>
    <property type="evidence" value="ECO:0007669"/>
    <property type="project" value="InterPro"/>
</dbReference>
<dbReference type="GO" id="GO:0071424">
    <property type="term" value="F:rRNA (cytosine-N4-)-methyltransferase activity"/>
    <property type="evidence" value="ECO:0007669"/>
    <property type="project" value="UniProtKB-UniRule"/>
</dbReference>
<dbReference type="GO" id="GO:0004803">
    <property type="term" value="F:transposase activity"/>
    <property type="evidence" value="ECO:0007669"/>
    <property type="project" value="InterPro"/>
</dbReference>
<dbReference type="SUPFAM" id="SSF53335">
    <property type="entry name" value="S-adenosyl-L-methionine-dependent methyltransferases"/>
    <property type="match status" value="1"/>
</dbReference>
<name>A0A6N2SX84_9BACT</name>
<dbReference type="RefSeq" id="WP_240454359.1">
    <property type="nucleotide sequence ID" value="NZ_CACRSS010000004.1"/>
</dbReference>
<evidence type="ECO:0000256" key="1">
    <source>
        <dbReference type="ARBA" id="ARBA00010396"/>
    </source>
</evidence>
<dbReference type="EMBL" id="CACRSS010000004">
    <property type="protein sequence ID" value="VYS98173.1"/>
    <property type="molecule type" value="Genomic_DNA"/>
</dbReference>
<evidence type="ECO:0000256" key="2">
    <source>
        <dbReference type="ARBA" id="ARBA00022552"/>
    </source>
</evidence>
<dbReference type="AlphaFoldDB" id="A0A6N2SX84"/>
<dbReference type="HAMAP" id="MF_01007">
    <property type="entry name" value="16SrRNA_methyltr_H"/>
    <property type="match status" value="1"/>
</dbReference>
<dbReference type="GO" id="GO:0070475">
    <property type="term" value="P:rRNA base methylation"/>
    <property type="evidence" value="ECO:0007669"/>
    <property type="project" value="UniProtKB-UniRule"/>
</dbReference>
<dbReference type="SUPFAM" id="SSF81799">
    <property type="entry name" value="Putative methyltransferase TM0872, insert domain"/>
    <property type="match status" value="1"/>
</dbReference>
<dbReference type="NCBIfam" id="TIGR00006">
    <property type="entry name" value="16S rRNA (cytosine(1402)-N(4))-methyltransferase RsmH"/>
    <property type="match status" value="1"/>
</dbReference>
<dbReference type="FunFam" id="1.10.150.170:FF:000003">
    <property type="entry name" value="Ribosomal RNA small subunit methyltransferase H"/>
    <property type="match status" value="1"/>
</dbReference>
<dbReference type="Pfam" id="PF01795">
    <property type="entry name" value="Methyltransf_5"/>
    <property type="match status" value="1"/>
</dbReference>
<keyword evidence="6" id="KW-0963">Cytoplasm</keyword>
<dbReference type="SUPFAM" id="SSF143422">
    <property type="entry name" value="Transposase IS200-like"/>
    <property type="match status" value="1"/>
</dbReference>
<feature type="binding site" evidence="6">
    <location>
        <position position="313"/>
    </location>
    <ligand>
        <name>S-adenosyl-L-methionine</name>
        <dbReference type="ChEBI" id="CHEBI:59789"/>
    </ligand>
</feature>
<organism evidence="7">
    <name type="scientific">Akkermansia muciniphila</name>
    <dbReference type="NCBI Taxonomy" id="239935"/>
    <lineage>
        <taxon>Bacteria</taxon>
        <taxon>Pseudomonadati</taxon>
        <taxon>Verrucomicrobiota</taxon>
        <taxon>Verrucomicrobiia</taxon>
        <taxon>Verrucomicrobiales</taxon>
        <taxon>Akkermansiaceae</taxon>
        <taxon>Akkermansia</taxon>
    </lineage>
</organism>
<keyword evidence="4 6" id="KW-0808">Transferase</keyword>
<reference evidence="7" key="1">
    <citation type="submission" date="2019-11" db="EMBL/GenBank/DDBJ databases">
        <authorList>
            <person name="Feng L."/>
        </authorList>
    </citation>
    <scope>NUCLEOTIDE SEQUENCE</scope>
    <source>
        <strain evidence="7">AMuciniphilaLFYP55</strain>
    </source>
</reference>
<comment type="function">
    <text evidence="6">Specifically methylates the N4 position of cytidine in position 1402 (C1402) of 16S rRNA.</text>
</comment>
<comment type="similarity">
    <text evidence="1 6">Belongs to the methyltransferase superfamily. RsmH family.</text>
</comment>
<dbReference type="InterPro" id="IPR023397">
    <property type="entry name" value="SAM-dep_MeTrfase_MraW_recog"/>
</dbReference>
<comment type="subcellular location">
    <subcellularLocation>
        <location evidence="6">Cytoplasm</location>
    </subcellularLocation>
</comment>
<evidence type="ECO:0000313" key="7">
    <source>
        <dbReference type="EMBL" id="VYS98173.1"/>
    </source>
</evidence>
<feature type="binding site" evidence="6">
    <location>
        <position position="292"/>
    </location>
    <ligand>
        <name>S-adenosyl-L-methionine</name>
        <dbReference type="ChEBI" id="CHEBI:59789"/>
    </ligand>
</feature>
<dbReference type="PANTHER" id="PTHR11265">
    <property type="entry name" value="S-ADENOSYL-METHYLTRANSFERASE MRAW"/>
    <property type="match status" value="1"/>
</dbReference>
<evidence type="ECO:0000256" key="5">
    <source>
        <dbReference type="ARBA" id="ARBA00022691"/>
    </source>
</evidence>
<dbReference type="InterPro" id="IPR002903">
    <property type="entry name" value="RsmH"/>
</dbReference>
<keyword evidence="5 6" id="KW-0949">S-adenosyl-L-methionine</keyword>
<dbReference type="GO" id="GO:0005737">
    <property type="term" value="C:cytoplasm"/>
    <property type="evidence" value="ECO:0007669"/>
    <property type="project" value="UniProtKB-SubCell"/>
</dbReference>
<dbReference type="InterPro" id="IPR036515">
    <property type="entry name" value="Transposase_17_sf"/>
</dbReference>
<feature type="binding site" evidence="6">
    <location>
        <begin position="248"/>
        <end position="250"/>
    </location>
    <ligand>
        <name>S-adenosyl-L-methionine</name>
        <dbReference type="ChEBI" id="CHEBI:59789"/>
    </ligand>
</feature>
<proteinExistence type="inferred from homology"/>
<dbReference type="Gene3D" id="3.40.50.150">
    <property type="entry name" value="Vaccinia Virus protein VP39"/>
    <property type="match status" value="1"/>
</dbReference>
<dbReference type="Gene3D" id="1.10.150.170">
    <property type="entry name" value="Putative methyltransferase TM0872, insert domain"/>
    <property type="match status" value="1"/>
</dbReference>
<dbReference type="InterPro" id="IPR029063">
    <property type="entry name" value="SAM-dependent_MTases_sf"/>
</dbReference>
<sequence length="521" mass="56184">MPPDPTIPPTHQAHPYATLALRPGWLVSGLGVGARTGLNAEVTAYSIVFWGHDALPAQDMIAWQQEKARITAEMSLAGQKGAYGKLGALSSSLNRAFDGHVELSLRAGAGTHVRTEEAQALANAIAAETSCRVLAWSICRNHVHVIAELTEEKGVDELVCSWKALAPSMNWEGVYHTEALKAPEAGAKVDALVSELGDDAVSASADAETDGAVSGNGFNHVTVLLHETVDMLAAGPGKLIVDCTLGGGGHTEFLLEQGATVWGIDRDPDARRAAALKLARFGSRFKVLAGNFQDVESILAQQGVSQVDGLLADLGVSSHQLDTASRGFSFREDGPLDMRMDTRAAFSARNLVNEAPEEEIADILWQFGEERASRAIARAIVKARSLAPITTTAQLARVVESVLPRKGRQHPGTRTFQALRIAVNGELDALDALLNSSVRLLGKGGRMAVITFHSLEDRRVKQFFDLRSRPEIDRPEWPAPRPNPDYCFRLLSRKPVTAGEEELSTNPRSRSAKLRGVEKII</sequence>
<dbReference type="GO" id="GO:0006313">
    <property type="term" value="P:DNA transposition"/>
    <property type="evidence" value="ECO:0007669"/>
    <property type="project" value="InterPro"/>
</dbReference>
<keyword evidence="2 6" id="KW-0698">rRNA processing</keyword>
<gene>
    <name evidence="6 7" type="primary">rsmH</name>
    <name evidence="7" type="ORF">AMLFYP55_02351</name>
</gene>